<dbReference type="CDD" id="cd17489">
    <property type="entry name" value="MFS_YfcJ_like"/>
    <property type="match status" value="1"/>
</dbReference>
<evidence type="ECO:0000313" key="8">
    <source>
        <dbReference type="EMBL" id="CDX03701.1"/>
    </source>
</evidence>
<dbReference type="Gene3D" id="1.20.1250.20">
    <property type="entry name" value="MFS general substrate transporter like domains"/>
    <property type="match status" value="2"/>
</dbReference>
<dbReference type="RefSeq" id="WP_015943731.1">
    <property type="nucleotide sequence ID" value="NZ_LK996017.1"/>
</dbReference>
<feature type="transmembrane region" description="Helical" evidence="6">
    <location>
        <begin position="20"/>
        <end position="42"/>
    </location>
</feature>
<dbReference type="InterPro" id="IPR020846">
    <property type="entry name" value="MFS_dom"/>
</dbReference>
<dbReference type="PATRIC" id="fig|49338.4.peg.4096"/>
<evidence type="ECO:0000256" key="4">
    <source>
        <dbReference type="ARBA" id="ARBA00022989"/>
    </source>
</evidence>
<comment type="subcellular location">
    <subcellularLocation>
        <location evidence="1">Cell membrane</location>
        <topology evidence="1">Multi-pass membrane protein</topology>
    </subcellularLocation>
</comment>
<feature type="domain" description="Major facilitator superfamily (MFS) profile" evidence="7">
    <location>
        <begin position="19"/>
        <end position="389"/>
    </location>
</feature>
<organism evidence="8">
    <name type="scientific">Desulfitobacterium hafniense</name>
    <name type="common">Desulfitobacterium frappieri</name>
    <dbReference type="NCBI Taxonomy" id="49338"/>
    <lineage>
        <taxon>Bacteria</taxon>
        <taxon>Bacillati</taxon>
        <taxon>Bacillota</taxon>
        <taxon>Clostridia</taxon>
        <taxon>Eubacteriales</taxon>
        <taxon>Desulfitobacteriaceae</taxon>
        <taxon>Desulfitobacterium</taxon>
    </lineage>
</organism>
<accession>A0A098B768</accession>
<dbReference type="EMBL" id="LK996017">
    <property type="protein sequence ID" value="CDX03701.1"/>
    <property type="molecule type" value="Genomic_DNA"/>
</dbReference>
<dbReference type="PROSITE" id="PS50850">
    <property type="entry name" value="MFS"/>
    <property type="match status" value="1"/>
</dbReference>
<evidence type="ECO:0000256" key="6">
    <source>
        <dbReference type="SAM" id="Phobius"/>
    </source>
</evidence>
<feature type="transmembrane region" description="Helical" evidence="6">
    <location>
        <begin position="273"/>
        <end position="295"/>
    </location>
</feature>
<name>A0A098B768_DESHA</name>
<evidence type="ECO:0000256" key="5">
    <source>
        <dbReference type="ARBA" id="ARBA00023136"/>
    </source>
</evidence>
<feature type="transmembrane region" description="Helical" evidence="6">
    <location>
        <begin position="54"/>
        <end position="73"/>
    </location>
</feature>
<keyword evidence="4 6" id="KW-1133">Transmembrane helix</keyword>
<evidence type="ECO:0000256" key="1">
    <source>
        <dbReference type="ARBA" id="ARBA00004651"/>
    </source>
</evidence>
<gene>
    <name evidence="8" type="ORF">DPCES_3815</name>
</gene>
<dbReference type="AlphaFoldDB" id="A0A098B768"/>
<keyword evidence="5 6" id="KW-0472">Membrane</keyword>
<sequence>MSAQSSQNTVTKPRLWTRNYLFTLFANQFVCLSFHMLLPTLPLFVRHLDATEDIIGLIMGVFTVTALGIRPFAGRAVDTKGRKVIFLWGAAIIVSSVFAYSLFPVIPFILTFRLIHGLGFGLSTTAVGAMVTDFVPNSRLGEGMGYYGLATVISMAVSPAVGLFIFHSWGASALFHVSAFIAGLGAFSAMFVKYPQKITPRPNEPTSFFLEKNAYLPTVMILLVIITHASIIAFVSLYADSLNISNIGIFFTLYAISSLLTRPVFGLLSDRKGFSYSIIPGIILTSTALIVLYFARDFSHFMIAAICYGIGYGGLLPAFQTMAVRKASPARRGAATSTFYCGMDIGSAFGMIACGFIAKATGYSTMFLLLVIPVLLALLCYLFLGRDSFKSQQRLQSLLGKMKR</sequence>
<feature type="transmembrane region" description="Helical" evidence="6">
    <location>
        <begin position="215"/>
        <end position="238"/>
    </location>
</feature>
<dbReference type="GO" id="GO:0005886">
    <property type="term" value="C:plasma membrane"/>
    <property type="evidence" value="ECO:0007669"/>
    <property type="project" value="UniProtKB-SubCell"/>
</dbReference>
<feature type="transmembrane region" description="Helical" evidence="6">
    <location>
        <begin position="173"/>
        <end position="194"/>
    </location>
</feature>
<feature type="transmembrane region" description="Helical" evidence="6">
    <location>
        <begin position="147"/>
        <end position="167"/>
    </location>
</feature>
<dbReference type="PANTHER" id="PTHR23531:SF1">
    <property type="entry name" value="QUINOLENE RESISTANCE PROTEIN NORA"/>
    <property type="match status" value="1"/>
</dbReference>
<feature type="transmembrane region" description="Helical" evidence="6">
    <location>
        <begin position="244"/>
        <end position="261"/>
    </location>
</feature>
<evidence type="ECO:0000259" key="7">
    <source>
        <dbReference type="PROSITE" id="PS50850"/>
    </source>
</evidence>
<dbReference type="PANTHER" id="PTHR23531">
    <property type="entry name" value="QUINOLENE RESISTANCE PROTEIN NORA"/>
    <property type="match status" value="1"/>
</dbReference>
<dbReference type="Pfam" id="PF07690">
    <property type="entry name" value="MFS_1"/>
    <property type="match status" value="1"/>
</dbReference>
<feature type="transmembrane region" description="Helical" evidence="6">
    <location>
        <begin position="364"/>
        <end position="384"/>
    </location>
</feature>
<dbReference type="InterPro" id="IPR052714">
    <property type="entry name" value="MFS_Exporter"/>
</dbReference>
<protein>
    <submittedName>
        <fullName evidence="8">Major facilitator super MFS 1</fullName>
    </submittedName>
</protein>
<evidence type="ECO:0000256" key="2">
    <source>
        <dbReference type="ARBA" id="ARBA00022448"/>
    </source>
</evidence>
<dbReference type="InterPro" id="IPR036259">
    <property type="entry name" value="MFS_trans_sf"/>
</dbReference>
<proteinExistence type="predicted"/>
<feature type="transmembrane region" description="Helical" evidence="6">
    <location>
        <begin position="301"/>
        <end position="319"/>
    </location>
</feature>
<reference evidence="8" key="1">
    <citation type="submission" date="2014-07" db="EMBL/GenBank/DDBJ databases">
        <authorList>
            <person name="Hornung V.Bastian."/>
        </authorList>
    </citation>
    <scope>NUCLEOTIDE SEQUENCE</scope>
    <source>
        <strain evidence="8">PCE-S</strain>
    </source>
</reference>
<dbReference type="SUPFAM" id="SSF103473">
    <property type="entry name" value="MFS general substrate transporter"/>
    <property type="match status" value="1"/>
</dbReference>
<feature type="transmembrane region" description="Helical" evidence="6">
    <location>
        <begin position="85"/>
        <end position="109"/>
    </location>
</feature>
<feature type="transmembrane region" description="Helical" evidence="6">
    <location>
        <begin position="339"/>
        <end position="358"/>
    </location>
</feature>
<dbReference type="GO" id="GO:0022857">
    <property type="term" value="F:transmembrane transporter activity"/>
    <property type="evidence" value="ECO:0007669"/>
    <property type="project" value="InterPro"/>
</dbReference>
<keyword evidence="3 6" id="KW-0812">Transmembrane</keyword>
<feature type="transmembrane region" description="Helical" evidence="6">
    <location>
        <begin position="115"/>
        <end position="135"/>
    </location>
</feature>
<evidence type="ECO:0000256" key="3">
    <source>
        <dbReference type="ARBA" id="ARBA00022692"/>
    </source>
</evidence>
<dbReference type="InterPro" id="IPR011701">
    <property type="entry name" value="MFS"/>
</dbReference>
<keyword evidence="2" id="KW-0813">Transport</keyword>